<dbReference type="SUPFAM" id="SSF52218">
    <property type="entry name" value="Flavoproteins"/>
    <property type="match status" value="1"/>
</dbReference>
<name>A0A7W9QAS3_9ACTN</name>
<gene>
    <name evidence="2" type="ORF">FHS42_003624</name>
</gene>
<feature type="domain" description="NADPH-dependent FMN reductase-like" evidence="1">
    <location>
        <begin position="3"/>
        <end position="153"/>
    </location>
</feature>
<dbReference type="AlphaFoldDB" id="A0A7W9QAS3"/>
<dbReference type="GO" id="GO:0016491">
    <property type="term" value="F:oxidoreductase activity"/>
    <property type="evidence" value="ECO:0007669"/>
    <property type="project" value="InterPro"/>
</dbReference>
<dbReference type="InterPro" id="IPR029039">
    <property type="entry name" value="Flavoprotein-like_sf"/>
</dbReference>
<organism evidence="2 3">
    <name type="scientific">Streptomyces zagrosensis</name>
    <dbReference type="NCBI Taxonomy" id="1042984"/>
    <lineage>
        <taxon>Bacteria</taxon>
        <taxon>Bacillati</taxon>
        <taxon>Actinomycetota</taxon>
        <taxon>Actinomycetes</taxon>
        <taxon>Kitasatosporales</taxon>
        <taxon>Streptomycetaceae</taxon>
        <taxon>Streptomyces</taxon>
    </lineage>
</organism>
<keyword evidence="3" id="KW-1185">Reference proteome</keyword>
<dbReference type="Proteomes" id="UP000588098">
    <property type="component" value="Unassembled WGS sequence"/>
</dbReference>
<proteinExistence type="predicted"/>
<dbReference type="PANTHER" id="PTHR30543">
    <property type="entry name" value="CHROMATE REDUCTASE"/>
    <property type="match status" value="1"/>
</dbReference>
<dbReference type="Pfam" id="PF03358">
    <property type="entry name" value="FMN_red"/>
    <property type="match status" value="1"/>
</dbReference>
<evidence type="ECO:0000259" key="1">
    <source>
        <dbReference type="Pfam" id="PF03358"/>
    </source>
</evidence>
<accession>A0A7W9QAS3</accession>
<dbReference type="RefSeq" id="WP_184573115.1">
    <property type="nucleotide sequence ID" value="NZ_JACHJL010000008.1"/>
</dbReference>
<comment type="caution">
    <text evidence="2">The sequence shown here is derived from an EMBL/GenBank/DDBJ whole genome shotgun (WGS) entry which is preliminary data.</text>
</comment>
<evidence type="ECO:0000313" key="2">
    <source>
        <dbReference type="EMBL" id="MBB5936549.1"/>
    </source>
</evidence>
<dbReference type="Gene3D" id="3.40.50.360">
    <property type="match status" value="1"/>
</dbReference>
<dbReference type="GO" id="GO:0005829">
    <property type="term" value="C:cytosol"/>
    <property type="evidence" value="ECO:0007669"/>
    <property type="project" value="TreeGrafter"/>
</dbReference>
<evidence type="ECO:0000313" key="3">
    <source>
        <dbReference type="Proteomes" id="UP000588098"/>
    </source>
</evidence>
<dbReference type="GO" id="GO:0010181">
    <property type="term" value="F:FMN binding"/>
    <property type="evidence" value="ECO:0007669"/>
    <property type="project" value="TreeGrafter"/>
</dbReference>
<dbReference type="EMBL" id="JACHJL010000008">
    <property type="protein sequence ID" value="MBB5936549.1"/>
    <property type="molecule type" value="Genomic_DNA"/>
</dbReference>
<protein>
    <submittedName>
        <fullName evidence="2">NAD(P)H-dependent FMN reductase</fullName>
    </submittedName>
</protein>
<sequence>MLKIAIIIGSTRPSRRTAVAAEWVAQVSARHTAATRGEVAFEIVDLADYALPALDEPLPALFGDYRHPHTVQWAHTIASFDGFVFVTPEYNHSFPGALKNAIDFLYAEWNNKAAGFVSHGVHGGIRAVEHLRLTMTELQVANVRTQVALSAFTDFAITDPSEPGVITPGPHQESTLYELLDEVIAWSGVLKPLRTATAQTAPA</sequence>
<reference evidence="2 3" key="1">
    <citation type="submission" date="2020-08" db="EMBL/GenBank/DDBJ databases">
        <title>Genomic Encyclopedia of Type Strains, Phase III (KMG-III): the genomes of soil and plant-associated and newly described type strains.</title>
        <authorList>
            <person name="Whitman W."/>
        </authorList>
    </citation>
    <scope>NUCLEOTIDE SEQUENCE [LARGE SCALE GENOMIC DNA]</scope>
    <source>
        <strain evidence="2 3">CECT 8305</strain>
    </source>
</reference>
<dbReference type="InterPro" id="IPR050712">
    <property type="entry name" value="NAD(P)H-dep_reductase"/>
</dbReference>
<dbReference type="PANTHER" id="PTHR30543:SF21">
    <property type="entry name" value="NAD(P)H-DEPENDENT FMN REDUCTASE LOT6"/>
    <property type="match status" value="1"/>
</dbReference>
<dbReference type="InterPro" id="IPR005025">
    <property type="entry name" value="FMN_Rdtase-like_dom"/>
</dbReference>